<dbReference type="AlphaFoldDB" id="A0A1X0IAP3"/>
<accession>A0A1X0IAP3</accession>
<gene>
    <name evidence="1" type="ORF">BST39_12570</name>
</gene>
<dbReference type="STRING" id="590652.BST39_12570"/>
<dbReference type="EMBL" id="MVIE01000013">
    <property type="protein sequence ID" value="ORB41039.1"/>
    <property type="molecule type" value="Genomic_DNA"/>
</dbReference>
<proteinExistence type="predicted"/>
<protein>
    <submittedName>
        <fullName evidence="1">Uncharacterized protein</fullName>
    </submittedName>
</protein>
<name>A0A1X0IAP3_9MYCO</name>
<dbReference type="InterPro" id="IPR031702">
    <property type="entry name" value="DUF5078"/>
</dbReference>
<dbReference type="Pfam" id="PF16877">
    <property type="entry name" value="DUF5078"/>
    <property type="match status" value="1"/>
</dbReference>
<keyword evidence="2" id="KW-1185">Reference proteome</keyword>
<dbReference type="Proteomes" id="UP000192513">
    <property type="component" value="Unassembled WGS sequence"/>
</dbReference>
<evidence type="ECO:0000313" key="1">
    <source>
        <dbReference type="EMBL" id="ORB41039.1"/>
    </source>
</evidence>
<evidence type="ECO:0000313" key="2">
    <source>
        <dbReference type="Proteomes" id="UP000192513"/>
    </source>
</evidence>
<sequence>MARVQKLTELVDMPEAFIANAVVSAPATLADAINQCPISHHMLETTCTAEQVLAAACGDEPVCHQPYMMDYNGKSTQMMRAAADRTHPVYSMNYDRGLAYSHHIPTDALMNNSRCVSTRQDVEN</sequence>
<organism evidence="1 2">
    <name type="scientific">Mycobacterium paraseoulense</name>
    <dbReference type="NCBI Taxonomy" id="590652"/>
    <lineage>
        <taxon>Bacteria</taxon>
        <taxon>Bacillati</taxon>
        <taxon>Actinomycetota</taxon>
        <taxon>Actinomycetes</taxon>
        <taxon>Mycobacteriales</taxon>
        <taxon>Mycobacteriaceae</taxon>
        <taxon>Mycobacterium</taxon>
    </lineage>
</organism>
<reference evidence="1 2" key="1">
    <citation type="submission" date="2017-02" db="EMBL/GenBank/DDBJ databases">
        <title>The new phylogeny of genus Mycobacterium.</title>
        <authorList>
            <person name="Tortoli E."/>
            <person name="Trovato A."/>
            <person name="Cirillo D.M."/>
        </authorList>
    </citation>
    <scope>NUCLEOTIDE SEQUENCE [LARGE SCALE GENOMIC DNA]</scope>
    <source>
        <strain evidence="1 2">DSM 45000</strain>
    </source>
</reference>
<comment type="caution">
    <text evidence="1">The sequence shown here is derived from an EMBL/GenBank/DDBJ whole genome shotgun (WGS) entry which is preliminary data.</text>
</comment>